<keyword evidence="1" id="KW-0732">Signal</keyword>
<comment type="caution">
    <text evidence="2">The sequence shown here is derived from an EMBL/GenBank/DDBJ whole genome shotgun (WGS) entry which is preliminary data.</text>
</comment>
<gene>
    <name evidence="2" type="ORF">TE42_00860</name>
</gene>
<evidence type="ECO:0000313" key="3">
    <source>
        <dbReference type="Proteomes" id="UP000035067"/>
    </source>
</evidence>
<feature type="chain" id="PRO_5002544952" description="Secreted protein" evidence="1">
    <location>
        <begin position="19"/>
        <end position="94"/>
    </location>
</feature>
<dbReference type="AlphaFoldDB" id="A0A0G2HN02"/>
<reference evidence="2 3" key="1">
    <citation type="submission" date="2015-01" db="EMBL/GenBank/DDBJ databases">
        <title>Lifestyle Evolution in Cyanobacterial Symbionts of Sponges.</title>
        <authorList>
            <person name="Burgsdorf I."/>
            <person name="Slaby B.M."/>
            <person name="Handley K.M."/>
            <person name="Haber M."/>
            <person name="Blom J."/>
            <person name="Marshall C.W."/>
            <person name="Gilbert J.A."/>
            <person name="Hentschel U."/>
            <person name="Steindler L."/>
        </authorList>
    </citation>
    <scope>NUCLEOTIDE SEQUENCE [LARGE SCALE GENOMIC DNA]</scope>
    <source>
        <strain evidence="2">SP3</strain>
    </source>
</reference>
<evidence type="ECO:0008006" key="4">
    <source>
        <dbReference type="Google" id="ProtNLM"/>
    </source>
</evidence>
<dbReference type="EMBL" id="JXQG01000002">
    <property type="protein sequence ID" value="KKZ13359.1"/>
    <property type="molecule type" value="Genomic_DNA"/>
</dbReference>
<dbReference type="PATRIC" id="fig|1604020.3.peg.500"/>
<dbReference type="Proteomes" id="UP000035067">
    <property type="component" value="Unassembled WGS sequence"/>
</dbReference>
<evidence type="ECO:0000313" key="2">
    <source>
        <dbReference type="EMBL" id="KKZ13359.1"/>
    </source>
</evidence>
<evidence type="ECO:0000256" key="1">
    <source>
        <dbReference type="SAM" id="SignalP"/>
    </source>
</evidence>
<organism evidence="2 3">
    <name type="scientific">Candidatus Synechococcus spongiarum SP3</name>
    <dbReference type="NCBI Taxonomy" id="1604020"/>
    <lineage>
        <taxon>Bacteria</taxon>
        <taxon>Bacillati</taxon>
        <taxon>Cyanobacteriota</taxon>
        <taxon>Cyanophyceae</taxon>
        <taxon>Synechococcales</taxon>
        <taxon>Synechococcaceae</taxon>
        <taxon>Synechococcus</taxon>
    </lineage>
</organism>
<feature type="signal peptide" evidence="1">
    <location>
        <begin position="1"/>
        <end position="18"/>
    </location>
</feature>
<sequence length="94" mass="10522">MMSQRLIVAIFASLVATASPVNVLASEFTSQFLPRELQDSESIHLPPEPWIVASISWLDQEQVDVDEDIELNAVADDRLMDGQQPMRVNLSELI</sequence>
<accession>A0A0G2HN02</accession>
<name>A0A0G2HN02_9SYNE</name>
<protein>
    <recommendedName>
        <fullName evidence="4">Secreted protein</fullName>
    </recommendedName>
</protein>
<proteinExistence type="predicted"/>